<keyword evidence="2" id="KW-0472">Membrane</keyword>
<keyword evidence="5" id="KW-1185">Reference proteome</keyword>
<dbReference type="GO" id="GO:0030151">
    <property type="term" value="F:molybdenum ion binding"/>
    <property type="evidence" value="ECO:0007669"/>
    <property type="project" value="InterPro"/>
</dbReference>
<proteinExistence type="predicted"/>
<gene>
    <name evidence="4" type="ORF">UCRPC4_g02604</name>
</gene>
<feature type="transmembrane region" description="Helical" evidence="2">
    <location>
        <begin position="12"/>
        <end position="36"/>
    </location>
</feature>
<protein>
    <submittedName>
        <fullName evidence="4">Putative mosc domain protein</fullName>
    </submittedName>
</protein>
<dbReference type="GO" id="GO:0030170">
    <property type="term" value="F:pyridoxal phosphate binding"/>
    <property type="evidence" value="ECO:0007669"/>
    <property type="project" value="InterPro"/>
</dbReference>
<reference evidence="4 5" key="1">
    <citation type="submission" date="2015-05" db="EMBL/GenBank/DDBJ databases">
        <title>Distinctive expansion of gene families associated with plant cell wall degradation and secondary metabolism in the genomes of grapevine trunk pathogens.</title>
        <authorList>
            <person name="Lawrence D.P."/>
            <person name="Travadon R."/>
            <person name="Rolshausen P.E."/>
            <person name="Baumgartner K."/>
        </authorList>
    </citation>
    <scope>NUCLEOTIDE SEQUENCE [LARGE SCALE GENOMIC DNA]</scope>
    <source>
        <strain evidence="4">UCRPC4</strain>
    </source>
</reference>
<comment type="caution">
    <text evidence="4">The sequence shown here is derived from an EMBL/GenBank/DDBJ whole genome shotgun (WGS) entry which is preliminary data.</text>
</comment>
<reference evidence="4 5" key="2">
    <citation type="submission" date="2015-05" db="EMBL/GenBank/DDBJ databases">
        <authorList>
            <person name="Morales-Cruz A."/>
            <person name="Amrine K.C."/>
            <person name="Cantu D."/>
        </authorList>
    </citation>
    <scope>NUCLEOTIDE SEQUENCE [LARGE SCALE GENOMIC DNA]</scope>
    <source>
        <strain evidence="4">UCRPC4</strain>
    </source>
</reference>
<organism evidence="4 5">
    <name type="scientific">Phaeomoniella chlamydospora</name>
    <name type="common">Phaeoacremonium chlamydosporum</name>
    <dbReference type="NCBI Taxonomy" id="158046"/>
    <lineage>
        <taxon>Eukaryota</taxon>
        <taxon>Fungi</taxon>
        <taxon>Dikarya</taxon>
        <taxon>Ascomycota</taxon>
        <taxon>Pezizomycotina</taxon>
        <taxon>Eurotiomycetes</taxon>
        <taxon>Chaetothyriomycetidae</taxon>
        <taxon>Phaeomoniellales</taxon>
        <taxon>Phaeomoniellaceae</taxon>
        <taxon>Phaeomoniella</taxon>
    </lineage>
</organism>
<dbReference type="Pfam" id="PF03476">
    <property type="entry name" value="MOSC_N"/>
    <property type="match status" value="1"/>
</dbReference>
<name>A0A0G2GKX5_PHACM</name>
<dbReference type="InterPro" id="IPR005302">
    <property type="entry name" value="MoCF_Sase_C"/>
</dbReference>
<evidence type="ECO:0000259" key="3">
    <source>
        <dbReference type="PROSITE" id="PS51340"/>
    </source>
</evidence>
<evidence type="ECO:0000313" key="5">
    <source>
        <dbReference type="Proteomes" id="UP000053317"/>
    </source>
</evidence>
<sequence>MLSNLLKSCLSYISLSVILNAISLLAVSLITSVAHVRLRERSHSTRPPRGFVKLGLGGPSNLEDENDPKYRSWQTSNEQANGNVKALYIHPIKSCAAVELDEAGVCPSGLVWDREFSFAELLIPETRPDASEEEKQPVWRFRTQRTPGYENLALVRPELWFPRHKIGASPDEKSRAVMIVKYPLVFTGPLQRIYQLLQSAFLLPRERSFSVPLDTPEKEQFATKDVVIWKDTPRWFDYGQYLPSDLASFVGAENPFSLFRTDPSRYREVFRCAPRKEQLGYQPVVGFQDAYPLHLLSVASVQDIGEKVKHAIPNFTARRFRANLIVVGGKEYDEDDWKRIQIGEVEYYCACHTVRCKLPNVDPDTAVRDRFEPDRTLKKFRRIDAGDPTNACLGMQLVPVQQHGKIRVGDDVRVLERGEHLYIKQ</sequence>
<accession>A0A0G2GKX5</accession>
<dbReference type="InterPro" id="IPR011037">
    <property type="entry name" value="Pyrv_Knase-like_insert_dom_sf"/>
</dbReference>
<evidence type="ECO:0000256" key="2">
    <source>
        <dbReference type="SAM" id="Phobius"/>
    </source>
</evidence>
<keyword evidence="2" id="KW-1133">Transmembrane helix</keyword>
<dbReference type="AlphaFoldDB" id="A0A0G2GKX5"/>
<keyword evidence="2" id="KW-0812">Transmembrane</keyword>
<dbReference type="Pfam" id="PF03473">
    <property type="entry name" value="MOSC"/>
    <property type="match status" value="1"/>
</dbReference>
<dbReference type="PANTHER" id="PTHR14237:SF23">
    <property type="entry name" value="MOSC DOMAIN PROTEIN (AFU_ORTHOLOGUE AFUA_7G05900)"/>
    <property type="match status" value="1"/>
</dbReference>
<dbReference type="SUPFAM" id="SSF50800">
    <property type="entry name" value="PK beta-barrel domain-like"/>
    <property type="match status" value="1"/>
</dbReference>
<dbReference type="Proteomes" id="UP000053317">
    <property type="component" value="Unassembled WGS sequence"/>
</dbReference>
<dbReference type="PROSITE" id="PS51340">
    <property type="entry name" value="MOSC"/>
    <property type="match status" value="1"/>
</dbReference>
<feature type="region of interest" description="Disordered" evidence="1">
    <location>
        <begin position="45"/>
        <end position="76"/>
    </location>
</feature>
<dbReference type="InterPro" id="IPR005303">
    <property type="entry name" value="MOCOS_middle"/>
</dbReference>
<dbReference type="PANTHER" id="PTHR14237">
    <property type="entry name" value="MOLYBDOPTERIN COFACTOR SULFURASE MOSC"/>
    <property type="match status" value="1"/>
</dbReference>
<evidence type="ECO:0000313" key="4">
    <source>
        <dbReference type="EMBL" id="KKY24138.1"/>
    </source>
</evidence>
<dbReference type="EMBL" id="LCWF01000063">
    <property type="protein sequence ID" value="KKY24138.1"/>
    <property type="molecule type" value="Genomic_DNA"/>
</dbReference>
<dbReference type="GO" id="GO:0003824">
    <property type="term" value="F:catalytic activity"/>
    <property type="evidence" value="ECO:0007669"/>
    <property type="project" value="InterPro"/>
</dbReference>
<dbReference type="OrthoDB" id="17255at2759"/>
<evidence type="ECO:0000256" key="1">
    <source>
        <dbReference type="SAM" id="MobiDB-lite"/>
    </source>
</evidence>
<feature type="domain" description="MOSC" evidence="3">
    <location>
        <begin position="264"/>
        <end position="415"/>
    </location>
</feature>